<name>A0A0F8ZW07_9ZZZZ</name>
<accession>A0A0F8ZW07</accession>
<gene>
    <name evidence="1" type="ORF">LCGC14_2726360</name>
</gene>
<dbReference type="AlphaFoldDB" id="A0A0F8ZW07"/>
<dbReference type="Pfam" id="PF13489">
    <property type="entry name" value="Methyltransf_23"/>
    <property type="match status" value="1"/>
</dbReference>
<reference evidence="1" key="1">
    <citation type="journal article" date="2015" name="Nature">
        <title>Complex archaea that bridge the gap between prokaryotes and eukaryotes.</title>
        <authorList>
            <person name="Spang A."/>
            <person name="Saw J.H."/>
            <person name="Jorgensen S.L."/>
            <person name="Zaremba-Niedzwiedzka K."/>
            <person name="Martijn J."/>
            <person name="Lind A.E."/>
            <person name="van Eijk R."/>
            <person name="Schleper C."/>
            <person name="Guy L."/>
            <person name="Ettema T.J."/>
        </authorList>
    </citation>
    <scope>NUCLEOTIDE SEQUENCE</scope>
</reference>
<dbReference type="Gene3D" id="3.40.50.150">
    <property type="entry name" value="Vaccinia Virus protein VP39"/>
    <property type="match status" value="1"/>
</dbReference>
<sequence>MNTNDPGMEKITCNICETSNYELKLYQVNSGRLVKCTKCDLYYTSPRRTDIIDAVHENKTSDELLEAKNLNMSGRVYEFNNYLKVINSHKSPDGKLLDIGCYEGLFLYEARKFGWDCTGVEPHIGGAKHAREKLKLNVIQTVLNDADFEDSYFDIVTILATLEHVPDPSSTLDEIRRIINEDGLLLISVPVIPFYLNLLKKRWRMFIGDHYFFFNDQSMAALLRKKRFEIIDAYYVTKLVDINTISARLASDDQPNNWGEIGKYIDRLVKKSRLRFIHIPINLFDTKMYLARPF</sequence>
<comment type="caution">
    <text evidence="1">The sequence shown here is derived from an EMBL/GenBank/DDBJ whole genome shotgun (WGS) entry which is preliminary data.</text>
</comment>
<dbReference type="CDD" id="cd02440">
    <property type="entry name" value="AdoMet_MTases"/>
    <property type="match status" value="1"/>
</dbReference>
<dbReference type="PANTHER" id="PTHR43861">
    <property type="entry name" value="TRANS-ACONITATE 2-METHYLTRANSFERASE-RELATED"/>
    <property type="match status" value="1"/>
</dbReference>
<evidence type="ECO:0000313" key="1">
    <source>
        <dbReference type="EMBL" id="KKK90110.1"/>
    </source>
</evidence>
<organism evidence="1">
    <name type="scientific">marine sediment metagenome</name>
    <dbReference type="NCBI Taxonomy" id="412755"/>
    <lineage>
        <taxon>unclassified sequences</taxon>
        <taxon>metagenomes</taxon>
        <taxon>ecological metagenomes</taxon>
    </lineage>
</organism>
<dbReference type="SUPFAM" id="SSF53335">
    <property type="entry name" value="S-adenosyl-L-methionine-dependent methyltransferases"/>
    <property type="match status" value="1"/>
</dbReference>
<dbReference type="InterPro" id="IPR029063">
    <property type="entry name" value="SAM-dependent_MTases_sf"/>
</dbReference>
<dbReference type="PANTHER" id="PTHR43861:SF6">
    <property type="entry name" value="METHYLTRANSFERASE TYPE 11"/>
    <property type="match status" value="1"/>
</dbReference>
<evidence type="ECO:0008006" key="2">
    <source>
        <dbReference type="Google" id="ProtNLM"/>
    </source>
</evidence>
<dbReference type="EMBL" id="LAZR01049239">
    <property type="protein sequence ID" value="KKK90110.1"/>
    <property type="molecule type" value="Genomic_DNA"/>
</dbReference>
<proteinExistence type="predicted"/>
<protein>
    <recommendedName>
        <fullName evidence="2">Methyltransferase type 11 domain-containing protein</fullName>
    </recommendedName>
</protein>